<keyword evidence="2" id="KW-1185">Reference proteome</keyword>
<gene>
    <name evidence="1" type="ORF">AVEN_89127_1</name>
</gene>
<dbReference type="EMBL" id="BGPR01000046">
    <property type="protein sequence ID" value="GBL86084.1"/>
    <property type="molecule type" value="Genomic_DNA"/>
</dbReference>
<dbReference type="AlphaFoldDB" id="A0A4Y2B4U4"/>
<dbReference type="Proteomes" id="UP000499080">
    <property type="component" value="Unassembled WGS sequence"/>
</dbReference>
<name>A0A4Y2B4U4_ARAVE</name>
<evidence type="ECO:0000313" key="2">
    <source>
        <dbReference type="Proteomes" id="UP000499080"/>
    </source>
</evidence>
<accession>A0A4Y2B4U4</accession>
<sequence>MLPGRLNERERRAHTSAIVEPVSRFKPDSEFRFEVRRELFWDGPRNIEPQSDDEDELASPLFSPHYRAPQARNSQHITDNWPFIVYLQRFGLCSTIYASLEARVIPTTT</sequence>
<reference evidence="1 2" key="1">
    <citation type="journal article" date="2019" name="Sci. Rep.">
        <title>Orb-weaving spider Araneus ventricosus genome elucidates the spidroin gene catalogue.</title>
        <authorList>
            <person name="Kono N."/>
            <person name="Nakamura H."/>
            <person name="Ohtoshi R."/>
            <person name="Moran D.A.P."/>
            <person name="Shinohara A."/>
            <person name="Yoshida Y."/>
            <person name="Fujiwara M."/>
            <person name="Mori M."/>
            <person name="Tomita M."/>
            <person name="Arakawa K."/>
        </authorList>
    </citation>
    <scope>NUCLEOTIDE SEQUENCE [LARGE SCALE GENOMIC DNA]</scope>
</reference>
<organism evidence="1 2">
    <name type="scientific">Araneus ventricosus</name>
    <name type="common">Orbweaver spider</name>
    <name type="synonym">Epeira ventricosa</name>
    <dbReference type="NCBI Taxonomy" id="182803"/>
    <lineage>
        <taxon>Eukaryota</taxon>
        <taxon>Metazoa</taxon>
        <taxon>Ecdysozoa</taxon>
        <taxon>Arthropoda</taxon>
        <taxon>Chelicerata</taxon>
        <taxon>Arachnida</taxon>
        <taxon>Araneae</taxon>
        <taxon>Araneomorphae</taxon>
        <taxon>Entelegynae</taxon>
        <taxon>Araneoidea</taxon>
        <taxon>Araneidae</taxon>
        <taxon>Araneus</taxon>
    </lineage>
</organism>
<proteinExistence type="predicted"/>
<evidence type="ECO:0000313" key="1">
    <source>
        <dbReference type="EMBL" id="GBL86084.1"/>
    </source>
</evidence>
<comment type="caution">
    <text evidence="1">The sequence shown here is derived from an EMBL/GenBank/DDBJ whole genome shotgun (WGS) entry which is preliminary data.</text>
</comment>
<protein>
    <submittedName>
        <fullName evidence="1">Uncharacterized protein</fullName>
    </submittedName>
</protein>